<evidence type="ECO:0000256" key="1">
    <source>
        <dbReference type="ARBA" id="ARBA00018517"/>
    </source>
</evidence>
<comment type="similarity">
    <text evidence="2">Belongs to the methyltransferase superfamily. Trimethylguanosine synthase family.</text>
</comment>
<dbReference type="PANTHER" id="PTHR14741">
    <property type="entry name" value="S-ADENOSYLMETHIONINE-DEPENDENT METHYLTRANSFERASE RELATED"/>
    <property type="match status" value="1"/>
</dbReference>
<evidence type="ECO:0000313" key="9">
    <source>
        <dbReference type="Proteomes" id="UP000233837"/>
    </source>
</evidence>
<comment type="catalytic activity">
    <reaction evidence="5">
        <text>a 5'-end (N(2),N(7)-dimethyl 5'-triphosphoguanosine)-ribonucleoside in snRNA + S-adenosyl-L-methionine = a 5'-end (N(2),N(2),N(7)-trimethyl 5'-triphosphoguanosine)-ribonucleoside in snRNA + S-adenosyl-L-homocysteine + H(+)</text>
        <dbReference type="Rhea" id="RHEA:78479"/>
        <dbReference type="Rhea" id="RHEA-COMP:19087"/>
        <dbReference type="Rhea" id="RHEA-COMP:19089"/>
        <dbReference type="ChEBI" id="CHEBI:15378"/>
        <dbReference type="ChEBI" id="CHEBI:57856"/>
        <dbReference type="ChEBI" id="CHEBI:59789"/>
        <dbReference type="ChEBI" id="CHEBI:167623"/>
        <dbReference type="ChEBI" id="CHEBI:172880"/>
    </reaction>
    <physiologicalReaction direction="left-to-right" evidence="5">
        <dbReference type="Rhea" id="RHEA:78480"/>
    </physiologicalReaction>
</comment>
<dbReference type="Proteomes" id="UP000233837">
    <property type="component" value="Unassembled WGS sequence"/>
</dbReference>
<gene>
    <name evidence="8" type="ORF">MA16_Dca028071</name>
</gene>
<accession>A0A2I0VAB2</accession>
<dbReference type="Pfam" id="PF09445">
    <property type="entry name" value="Methyltransf_15"/>
    <property type="match status" value="1"/>
</dbReference>
<comment type="catalytic activity">
    <reaction evidence="6">
        <text>a 5'-end (N(7)-methyl 5'-triphosphoguanosine)-ribonucleoside in snRNA + S-adenosyl-L-methionine = a 5'-end (N(2),N(7)-dimethyl 5'-triphosphoguanosine)-ribonucleoside in snRNA + S-adenosyl-L-homocysteine + H(+)</text>
        <dbReference type="Rhea" id="RHEA:78471"/>
        <dbReference type="Rhea" id="RHEA-COMP:19085"/>
        <dbReference type="Rhea" id="RHEA-COMP:19087"/>
        <dbReference type="ChEBI" id="CHEBI:15378"/>
        <dbReference type="ChEBI" id="CHEBI:57856"/>
        <dbReference type="ChEBI" id="CHEBI:59789"/>
        <dbReference type="ChEBI" id="CHEBI:156461"/>
        <dbReference type="ChEBI" id="CHEBI:172880"/>
    </reaction>
    <physiologicalReaction direction="left-to-right" evidence="6">
        <dbReference type="Rhea" id="RHEA:78472"/>
    </physiologicalReaction>
</comment>
<dbReference type="Gene3D" id="3.40.50.150">
    <property type="entry name" value="Vaccinia Virus protein VP39"/>
    <property type="match status" value="1"/>
</dbReference>
<reference evidence="8 9" key="1">
    <citation type="journal article" date="2016" name="Sci. Rep.">
        <title>The Dendrobium catenatum Lindl. genome sequence provides insights into polysaccharide synthase, floral development and adaptive evolution.</title>
        <authorList>
            <person name="Zhang G.Q."/>
            <person name="Xu Q."/>
            <person name="Bian C."/>
            <person name="Tsai W.C."/>
            <person name="Yeh C.M."/>
            <person name="Liu K.W."/>
            <person name="Yoshida K."/>
            <person name="Zhang L.S."/>
            <person name="Chang S.B."/>
            <person name="Chen F."/>
            <person name="Shi Y."/>
            <person name="Su Y.Y."/>
            <person name="Zhang Y.Q."/>
            <person name="Chen L.J."/>
            <person name="Yin Y."/>
            <person name="Lin M."/>
            <person name="Huang H."/>
            <person name="Deng H."/>
            <person name="Wang Z.W."/>
            <person name="Zhu S.L."/>
            <person name="Zhao X."/>
            <person name="Deng C."/>
            <person name="Niu S.C."/>
            <person name="Huang J."/>
            <person name="Wang M."/>
            <person name="Liu G.H."/>
            <person name="Yang H.J."/>
            <person name="Xiao X.J."/>
            <person name="Hsiao Y.Y."/>
            <person name="Wu W.L."/>
            <person name="Chen Y.Y."/>
            <person name="Mitsuda N."/>
            <person name="Ohme-Takagi M."/>
            <person name="Luo Y.B."/>
            <person name="Van de Peer Y."/>
            <person name="Liu Z.J."/>
        </authorList>
    </citation>
    <scope>NUCLEOTIDE SEQUENCE [LARGE SCALE GENOMIC DNA]</scope>
    <source>
        <tissue evidence="8">The whole plant</tissue>
    </source>
</reference>
<evidence type="ECO:0000256" key="5">
    <source>
        <dbReference type="ARBA" id="ARBA00048763"/>
    </source>
</evidence>
<keyword evidence="9" id="KW-1185">Reference proteome</keyword>
<comment type="catalytic activity">
    <reaction evidence="3">
        <text>a 5'-end (N(2),N(7)-dimethyl 5'-triphosphoguanosine)-ribonucleoside in snoRNA + S-adenosyl-L-methionine = a 5'-end (N(2),N(2),N(7)-trimethyl 5'-triphosphoguanosine)-ribonucleoside in snoRNA + S-adenosyl-L-homocysteine + H(+)</text>
        <dbReference type="Rhea" id="RHEA:78507"/>
        <dbReference type="Rhea" id="RHEA-COMP:19088"/>
        <dbReference type="Rhea" id="RHEA-COMP:19090"/>
        <dbReference type="ChEBI" id="CHEBI:15378"/>
        <dbReference type="ChEBI" id="CHEBI:57856"/>
        <dbReference type="ChEBI" id="CHEBI:59789"/>
        <dbReference type="ChEBI" id="CHEBI:167623"/>
        <dbReference type="ChEBI" id="CHEBI:172880"/>
    </reaction>
    <physiologicalReaction direction="left-to-right" evidence="3">
        <dbReference type="Rhea" id="RHEA:78508"/>
    </physiologicalReaction>
</comment>
<dbReference type="InterPro" id="IPR019012">
    <property type="entry name" value="RNA_cap_Gua-N2-MeTrfase"/>
</dbReference>
<evidence type="ECO:0000256" key="7">
    <source>
        <dbReference type="ARBA" id="ARBA00049790"/>
    </source>
</evidence>
<dbReference type="GO" id="GO:0005634">
    <property type="term" value="C:nucleus"/>
    <property type="evidence" value="ECO:0007669"/>
    <property type="project" value="TreeGrafter"/>
</dbReference>
<evidence type="ECO:0000256" key="2">
    <source>
        <dbReference type="ARBA" id="ARBA00025783"/>
    </source>
</evidence>
<name>A0A2I0VAB2_9ASPA</name>
<protein>
    <recommendedName>
        <fullName evidence="1">Trimethylguanosine synthase</fullName>
    </recommendedName>
    <alternativeName>
        <fullName evidence="7">Cap-specific guanine-N(2) methyltransferase</fullName>
    </alternativeName>
</protein>
<reference evidence="8 9" key="2">
    <citation type="journal article" date="2017" name="Nature">
        <title>The Apostasia genome and the evolution of orchids.</title>
        <authorList>
            <person name="Zhang G.Q."/>
            <person name="Liu K.W."/>
            <person name="Li Z."/>
            <person name="Lohaus R."/>
            <person name="Hsiao Y.Y."/>
            <person name="Niu S.C."/>
            <person name="Wang J.Y."/>
            <person name="Lin Y.C."/>
            <person name="Xu Q."/>
            <person name="Chen L.J."/>
            <person name="Yoshida K."/>
            <person name="Fujiwara S."/>
            <person name="Wang Z.W."/>
            <person name="Zhang Y.Q."/>
            <person name="Mitsuda N."/>
            <person name="Wang M."/>
            <person name="Liu G.H."/>
            <person name="Pecoraro L."/>
            <person name="Huang H.X."/>
            <person name="Xiao X.J."/>
            <person name="Lin M."/>
            <person name="Wu X.Y."/>
            <person name="Wu W.L."/>
            <person name="Chen Y.Y."/>
            <person name="Chang S.B."/>
            <person name="Sakamoto S."/>
            <person name="Ohme-Takagi M."/>
            <person name="Yagi M."/>
            <person name="Zeng S.J."/>
            <person name="Shen C.Y."/>
            <person name="Yeh C.M."/>
            <person name="Luo Y.B."/>
            <person name="Tsai W.C."/>
            <person name="Van de Peer Y."/>
            <person name="Liu Z.J."/>
        </authorList>
    </citation>
    <scope>NUCLEOTIDE SEQUENCE [LARGE SCALE GENOMIC DNA]</scope>
    <source>
        <tissue evidence="8">The whole plant</tissue>
    </source>
</reference>
<comment type="catalytic activity">
    <reaction evidence="4">
        <text>a 5'-end (N(7)-methyl 5'-triphosphoguanosine)-ribonucleoside in snoRNA + S-adenosyl-L-methionine = a 5'-end (N(2),N(7)-dimethyl 5'-triphosphoguanosine)-ribonucleoside in snoRNA + S-adenosyl-L-homocysteine + H(+)</text>
        <dbReference type="Rhea" id="RHEA:78475"/>
        <dbReference type="Rhea" id="RHEA-COMP:19086"/>
        <dbReference type="Rhea" id="RHEA-COMP:19088"/>
        <dbReference type="ChEBI" id="CHEBI:15378"/>
        <dbReference type="ChEBI" id="CHEBI:57856"/>
        <dbReference type="ChEBI" id="CHEBI:59789"/>
        <dbReference type="ChEBI" id="CHEBI:156461"/>
        <dbReference type="ChEBI" id="CHEBI:172880"/>
    </reaction>
    <physiologicalReaction direction="left-to-right" evidence="4">
        <dbReference type="Rhea" id="RHEA:78476"/>
    </physiologicalReaction>
</comment>
<evidence type="ECO:0000313" key="8">
    <source>
        <dbReference type="EMBL" id="PKU60346.1"/>
    </source>
</evidence>
<dbReference type="AlphaFoldDB" id="A0A2I0VAB2"/>
<evidence type="ECO:0000256" key="3">
    <source>
        <dbReference type="ARBA" id="ARBA00047418"/>
    </source>
</evidence>
<dbReference type="PANTHER" id="PTHR14741:SF32">
    <property type="entry name" value="TRIMETHYLGUANOSINE SYNTHASE"/>
    <property type="match status" value="1"/>
</dbReference>
<dbReference type="EMBL" id="KZ505155">
    <property type="protein sequence ID" value="PKU60346.1"/>
    <property type="molecule type" value="Genomic_DNA"/>
</dbReference>
<organism evidence="8 9">
    <name type="scientific">Dendrobium catenatum</name>
    <dbReference type="NCBI Taxonomy" id="906689"/>
    <lineage>
        <taxon>Eukaryota</taxon>
        <taxon>Viridiplantae</taxon>
        <taxon>Streptophyta</taxon>
        <taxon>Embryophyta</taxon>
        <taxon>Tracheophyta</taxon>
        <taxon>Spermatophyta</taxon>
        <taxon>Magnoliopsida</taxon>
        <taxon>Liliopsida</taxon>
        <taxon>Asparagales</taxon>
        <taxon>Orchidaceae</taxon>
        <taxon>Epidendroideae</taxon>
        <taxon>Malaxideae</taxon>
        <taxon>Dendrobiinae</taxon>
        <taxon>Dendrobium</taxon>
    </lineage>
</organism>
<proteinExistence type="inferred from homology"/>
<evidence type="ECO:0000256" key="4">
    <source>
        <dbReference type="ARBA" id="ARBA00048740"/>
    </source>
</evidence>
<dbReference type="InterPro" id="IPR029063">
    <property type="entry name" value="SAM-dependent_MTases_sf"/>
</dbReference>
<dbReference type="GO" id="GO:0071164">
    <property type="term" value="F:RNA cap trimethylguanosine synthase activity"/>
    <property type="evidence" value="ECO:0007669"/>
    <property type="project" value="TreeGrafter"/>
</dbReference>
<dbReference type="STRING" id="906689.A0A2I0VAB2"/>
<sequence length="56" mass="6324">MIAAKVVMFLPRNVNLAQLVELSLLADPPWNLEVENNYLNGKLKSITAYFDKTTTD</sequence>
<evidence type="ECO:0000256" key="6">
    <source>
        <dbReference type="ARBA" id="ARBA00049075"/>
    </source>
</evidence>